<evidence type="ECO:0000313" key="1">
    <source>
        <dbReference type="EMBL" id="VVV04435.1"/>
    </source>
</evidence>
<reference evidence="1" key="1">
    <citation type="submission" date="2019-09" db="EMBL/GenBank/DDBJ databases">
        <authorList>
            <person name="Hjerde E."/>
        </authorList>
    </citation>
    <scope>NUCLEOTIDE SEQUENCE</scope>
    <source>
        <strain evidence="1">06/09/160</strain>
    </source>
</reference>
<name>A0A5Q4Z4E0_9GAMM</name>
<protein>
    <recommendedName>
        <fullName evidence="2">Phage protein</fullName>
    </recommendedName>
</protein>
<proteinExistence type="predicted"/>
<dbReference type="EMBL" id="LR721750">
    <property type="protein sequence ID" value="VVV04435.1"/>
    <property type="molecule type" value="Genomic_DNA"/>
</dbReference>
<dbReference type="Pfam" id="PF10761">
    <property type="entry name" value="DUF2590"/>
    <property type="match status" value="1"/>
</dbReference>
<dbReference type="InterPro" id="IPR019697">
    <property type="entry name" value="Phage_HP1_Orf28"/>
</dbReference>
<gene>
    <name evidence="1" type="ORF">AW0309160_01830</name>
</gene>
<dbReference type="AlphaFoldDB" id="A0A5Q4Z4E0"/>
<organism evidence="1">
    <name type="scientific">Aliivibrio wodanis</name>
    <dbReference type="NCBI Taxonomy" id="80852"/>
    <lineage>
        <taxon>Bacteria</taxon>
        <taxon>Pseudomonadati</taxon>
        <taxon>Pseudomonadota</taxon>
        <taxon>Gammaproteobacteria</taxon>
        <taxon>Vibrionales</taxon>
        <taxon>Vibrionaceae</taxon>
        <taxon>Aliivibrio</taxon>
    </lineage>
</organism>
<sequence length="110" mass="12519">MMNAPLYIDLLVTNGGFDFDAGQQPIETSDRNSIAQDVKHAILESGLLREYQAERNRTLRADVLTRIEMLIETDKRIEPGTAEIEEQTAEKLWMFAETVDYGKIEMGMPL</sequence>
<accession>A0A5Q4Z4E0</accession>
<evidence type="ECO:0008006" key="2">
    <source>
        <dbReference type="Google" id="ProtNLM"/>
    </source>
</evidence>